<dbReference type="RefSeq" id="WP_048095666.1">
    <property type="nucleotide sequence ID" value="NZ_CP011267.1"/>
</dbReference>
<comment type="catalytic activity">
    <reaction evidence="6">
        <text>shikimate + NADP(+) = 3-dehydroshikimate + NADPH + H(+)</text>
        <dbReference type="Rhea" id="RHEA:17737"/>
        <dbReference type="ChEBI" id="CHEBI:15378"/>
        <dbReference type="ChEBI" id="CHEBI:16630"/>
        <dbReference type="ChEBI" id="CHEBI:36208"/>
        <dbReference type="ChEBI" id="CHEBI:57783"/>
        <dbReference type="ChEBI" id="CHEBI:58349"/>
        <dbReference type="EC" id="1.1.1.25"/>
    </reaction>
</comment>
<dbReference type="GO" id="GO:0019632">
    <property type="term" value="P:shikimate metabolic process"/>
    <property type="evidence" value="ECO:0007669"/>
    <property type="project" value="InterPro"/>
</dbReference>
<dbReference type="Gene3D" id="3.40.50.10860">
    <property type="entry name" value="Leucine Dehydrogenase, chain A, domain 1"/>
    <property type="match status" value="1"/>
</dbReference>
<dbReference type="GO" id="GO:0050661">
    <property type="term" value="F:NADP binding"/>
    <property type="evidence" value="ECO:0007669"/>
    <property type="project" value="InterPro"/>
</dbReference>
<dbReference type="PANTHER" id="PTHR21089:SF1">
    <property type="entry name" value="BIFUNCTIONAL 3-DEHYDROQUINATE DEHYDRATASE_SHIKIMATE DEHYDROGENASE, CHLOROPLASTIC"/>
    <property type="match status" value="1"/>
</dbReference>
<dbReference type="FunCoup" id="A0A0F7IEZ6">
    <property type="interactions" value="75"/>
</dbReference>
<dbReference type="HOGENOM" id="CLU_044063_4_1_2"/>
<comment type="subunit">
    <text evidence="6">Homodimer.</text>
</comment>
<dbReference type="InterPro" id="IPR006151">
    <property type="entry name" value="Shikm_DH/Glu-tRNA_Rdtase"/>
</dbReference>
<dbReference type="GO" id="GO:0004764">
    <property type="term" value="F:shikimate 3-dehydrogenase (NADP+) activity"/>
    <property type="evidence" value="ECO:0007669"/>
    <property type="project" value="UniProtKB-UniRule"/>
</dbReference>
<protein>
    <recommendedName>
        <fullName evidence="1 6">Shikimate dehydrogenase (NADP(+))</fullName>
        <shortName evidence="6">SDH</shortName>
        <ecNumber evidence="1 6">1.1.1.25</ecNumber>
    </recommendedName>
</protein>
<dbReference type="PATRIC" id="fig|113653.22.peg.1417"/>
<dbReference type="SUPFAM" id="SSF53223">
    <property type="entry name" value="Aminoacid dehydrogenase-like, N-terminal domain"/>
    <property type="match status" value="1"/>
</dbReference>
<keyword evidence="2 6" id="KW-0028">Amino-acid biosynthesis</keyword>
<organism evidence="10 11">
    <name type="scientific">Geoglobus ahangari</name>
    <dbReference type="NCBI Taxonomy" id="113653"/>
    <lineage>
        <taxon>Archaea</taxon>
        <taxon>Methanobacteriati</taxon>
        <taxon>Methanobacteriota</taxon>
        <taxon>Archaeoglobi</taxon>
        <taxon>Archaeoglobales</taxon>
        <taxon>Archaeoglobaceae</taxon>
        <taxon>Geoglobus</taxon>
    </lineage>
</organism>
<feature type="binding site" evidence="6">
    <location>
        <position position="207"/>
    </location>
    <ligand>
        <name>NADP(+)</name>
        <dbReference type="ChEBI" id="CHEBI:58349"/>
    </ligand>
</feature>
<feature type="binding site" evidence="6">
    <location>
        <begin position="123"/>
        <end position="127"/>
    </location>
    <ligand>
        <name>NADP(+)</name>
        <dbReference type="ChEBI" id="CHEBI:58349"/>
    </ligand>
</feature>
<dbReference type="PANTHER" id="PTHR21089">
    <property type="entry name" value="SHIKIMATE DEHYDROGENASE"/>
    <property type="match status" value="1"/>
</dbReference>
<dbReference type="InterPro" id="IPR046346">
    <property type="entry name" value="Aminoacid_DH-like_N_sf"/>
</dbReference>
<dbReference type="SUPFAM" id="SSF51735">
    <property type="entry name" value="NAD(P)-binding Rossmann-fold domains"/>
    <property type="match status" value="1"/>
</dbReference>
<evidence type="ECO:0000313" key="10">
    <source>
        <dbReference type="EMBL" id="AKG91273.1"/>
    </source>
</evidence>
<evidence type="ECO:0000259" key="7">
    <source>
        <dbReference type="Pfam" id="PF01488"/>
    </source>
</evidence>
<comment type="pathway">
    <text evidence="6">Metabolic intermediate biosynthesis; chorismate biosynthesis; chorismate from D-erythrose 4-phosphate and phosphoenolpyruvate: step 4/7.</text>
</comment>
<dbReference type="InterPro" id="IPR013708">
    <property type="entry name" value="Shikimate_DH-bd_N"/>
</dbReference>
<reference evidence="10 11" key="1">
    <citation type="submission" date="2015-04" db="EMBL/GenBank/DDBJ databases">
        <title>The complete genome sequence of the hyperthermophilic, obligate iron-reducing archaeon Geoglobus ahangari strain 234T.</title>
        <authorList>
            <person name="Manzella M.P."/>
            <person name="Holmes D.E."/>
            <person name="Rocheleau J.M."/>
            <person name="Chung A."/>
            <person name="Reguera G."/>
            <person name="Kashefi K."/>
        </authorList>
    </citation>
    <scope>NUCLEOTIDE SEQUENCE [LARGE SCALE GENOMIC DNA]</scope>
    <source>
        <strain evidence="10 11">234</strain>
    </source>
</reference>
<dbReference type="KEGG" id="gah:GAH_01435"/>
<accession>A0A0F7IEZ6</accession>
<dbReference type="UniPathway" id="UPA00053">
    <property type="reaction ID" value="UER00087"/>
</dbReference>
<evidence type="ECO:0000256" key="1">
    <source>
        <dbReference type="ARBA" id="ARBA00012962"/>
    </source>
</evidence>
<evidence type="ECO:0000256" key="4">
    <source>
        <dbReference type="ARBA" id="ARBA00023002"/>
    </source>
</evidence>
<dbReference type="GO" id="GO:0009423">
    <property type="term" value="P:chorismate biosynthetic process"/>
    <property type="evidence" value="ECO:0007669"/>
    <property type="project" value="UniProtKB-UniRule"/>
</dbReference>
<feature type="binding site" evidence="6">
    <location>
        <position position="230"/>
    </location>
    <ligand>
        <name>NADP(+)</name>
        <dbReference type="ChEBI" id="CHEBI:58349"/>
    </ligand>
</feature>
<dbReference type="STRING" id="113653.GAH_01435"/>
<feature type="domain" description="Quinate/shikimate 5-dehydrogenase/glutamyl-tRNA reductase" evidence="7">
    <location>
        <begin position="111"/>
        <end position="180"/>
    </location>
</feature>
<name>A0A0F7IEZ6_9EURY</name>
<evidence type="ECO:0000313" key="11">
    <source>
        <dbReference type="Proteomes" id="UP000034723"/>
    </source>
</evidence>
<feature type="binding site" evidence="6">
    <location>
        <position position="99"/>
    </location>
    <ligand>
        <name>shikimate</name>
        <dbReference type="ChEBI" id="CHEBI:36208"/>
    </ligand>
</feature>
<dbReference type="NCBIfam" id="TIGR00507">
    <property type="entry name" value="aroE"/>
    <property type="match status" value="1"/>
</dbReference>
<feature type="domain" description="Shikimate dehydrogenase substrate binding N-terminal" evidence="8">
    <location>
        <begin position="7"/>
        <end position="87"/>
    </location>
</feature>
<evidence type="ECO:0000259" key="9">
    <source>
        <dbReference type="Pfam" id="PF18317"/>
    </source>
</evidence>
<feature type="active site" description="Proton acceptor" evidence="6">
    <location>
        <position position="66"/>
    </location>
</feature>
<dbReference type="GO" id="GO:0008652">
    <property type="term" value="P:amino acid biosynthetic process"/>
    <property type="evidence" value="ECO:0007669"/>
    <property type="project" value="UniProtKB-KW"/>
</dbReference>
<keyword evidence="4 6" id="KW-0560">Oxidoreductase</keyword>
<dbReference type="Proteomes" id="UP000034723">
    <property type="component" value="Chromosome"/>
</dbReference>
<dbReference type="Gene3D" id="3.40.50.720">
    <property type="entry name" value="NAD(P)-binding Rossmann-like Domain"/>
    <property type="match status" value="1"/>
</dbReference>
<dbReference type="Pfam" id="PF01488">
    <property type="entry name" value="Shikimate_DH"/>
    <property type="match status" value="1"/>
</dbReference>
<comment type="similarity">
    <text evidence="6">Belongs to the shikimate dehydrogenase family.</text>
</comment>
<dbReference type="InterPro" id="IPR036291">
    <property type="entry name" value="NAD(P)-bd_dom_sf"/>
</dbReference>
<evidence type="ECO:0000256" key="3">
    <source>
        <dbReference type="ARBA" id="ARBA00022857"/>
    </source>
</evidence>
<proteinExistence type="inferred from homology"/>
<dbReference type="GO" id="GO:0009073">
    <property type="term" value="P:aromatic amino acid family biosynthetic process"/>
    <property type="evidence" value="ECO:0007669"/>
    <property type="project" value="UniProtKB-KW"/>
</dbReference>
<evidence type="ECO:0000259" key="8">
    <source>
        <dbReference type="Pfam" id="PF08501"/>
    </source>
</evidence>
<dbReference type="InterPro" id="IPR011342">
    <property type="entry name" value="Shikimate_DH"/>
</dbReference>
<feature type="domain" description="SDH C-terminal" evidence="9">
    <location>
        <begin position="230"/>
        <end position="259"/>
    </location>
</feature>
<dbReference type="EC" id="1.1.1.25" evidence="1 6"/>
<evidence type="ECO:0000256" key="2">
    <source>
        <dbReference type="ARBA" id="ARBA00022605"/>
    </source>
</evidence>
<evidence type="ECO:0000256" key="5">
    <source>
        <dbReference type="ARBA" id="ARBA00023141"/>
    </source>
</evidence>
<gene>
    <name evidence="6" type="primary">aroE</name>
    <name evidence="10" type="ORF">GAH_01435</name>
</gene>
<dbReference type="Pfam" id="PF08501">
    <property type="entry name" value="Shikimate_dh_N"/>
    <property type="match status" value="1"/>
</dbReference>
<dbReference type="OrthoDB" id="8744at2157"/>
<dbReference type="AlphaFoldDB" id="A0A0F7IEZ6"/>
<sequence length="267" mass="29119">MTEVFGVIGHPIKHSLSPVMHNAAFRHLNYDGIYLAFEVRSGELESALNGARALGIRGLNITIPHKERAAEILTPDRAVEEIGACNTADLSEWRCYNTDVHGVLMALREAGIDINGIRVLVVGAGGAGKACIYALRDAGEVFVTNRTAERGREVARRFGVEFIEMEGLATQSFDLIVNATPIGMKGFPDTLPVPEEVVRRCSAVFDMVYNPPETRLVKVGRKYGCRIASGVDMLIYQGAKAFEIFTGLKAPVDVMKRAVVSELEKLA</sequence>
<feature type="binding site" evidence="6">
    <location>
        <position position="62"/>
    </location>
    <ligand>
        <name>shikimate</name>
        <dbReference type="ChEBI" id="CHEBI:36208"/>
    </ligand>
</feature>
<feature type="binding site" evidence="6">
    <location>
        <begin position="15"/>
        <end position="17"/>
    </location>
    <ligand>
        <name>shikimate</name>
        <dbReference type="ChEBI" id="CHEBI:36208"/>
    </ligand>
</feature>
<feature type="binding site" evidence="6">
    <location>
        <position position="237"/>
    </location>
    <ligand>
        <name>shikimate</name>
        <dbReference type="ChEBI" id="CHEBI:36208"/>
    </ligand>
</feature>
<dbReference type="EMBL" id="CP011267">
    <property type="protein sequence ID" value="AKG91273.1"/>
    <property type="molecule type" value="Genomic_DNA"/>
</dbReference>
<dbReference type="InParanoid" id="A0A0F7IEZ6"/>
<dbReference type="InterPro" id="IPR022893">
    <property type="entry name" value="Shikimate_DH_fam"/>
</dbReference>
<keyword evidence="3 6" id="KW-0521">NADP</keyword>
<dbReference type="InterPro" id="IPR041121">
    <property type="entry name" value="SDH_C"/>
</dbReference>
<feature type="binding site" evidence="6">
    <location>
        <position position="86"/>
    </location>
    <ligand>
        <name>shikimate</name>
        <dbReference type="ChEBI" id="CHEBI:36208"/>
    </ligand>
</feature>
<feature type="binding site" evidence="6">
    <location>
        <begin position="145"/>
        <end position="150"/>
    </location>
    <ligand>
        <name>NADP(+)</name>
        <dbReference type="ChEBI" id="CHEBI:58349"/>
    </ligand>
</feature>
<dbReference type="GeneID" id="24804005"/>
<dbReference type="CDD" id="cd01065">
    <property type="entry name" value="NAD_bind_Shikimate_DH"/>
    <property type="match status" value="1"/>
</dbReference>
<comment type="caution">
    <text evidence="6">Lacks conserved residue(s) required for the propagation of feature annotation.</text>
</comment>
<feature type="binding site" evidence="6">
    <location>
        <position position="209"/>
    </location>
    <ligand>
        <name>shikimate</name>
        <dbReference type="ChEBI" id="CHEBI:36208"/>
    </ligand>
</feature>
<keyword evidence="5 6" id="KW-0057">Aromatic amino acid biosynthesis</keyword>
<dbReference type="HAMAP" id="MF_00222">
    <property type="entry name" value="Shikimate_DH_AroE"/>
    <property type="match status" value="1"/>
</dbReference>
<comment type="function">
    <text evidence="6">Involved in the biosynthesis of the chorismate, which leads to the biosynthesis of aromatic amino acids. Catalyzes the reversible NADPH linked reduction of 3-dehydroshikimate (DHSA) to yield shikimate (SA).</text>
</comment>
<keyword evidence="11" id="KW-1185">Reference proteome</keyword>
<dbReference type="Pfam" id="PF18317">
    <property type="entry name" value="SDH_C"/>
    <property type="match status" value="1"/>
</dbReference>
<evidence type="ECO:0000256" key="6">
    <source>
        <dbReference type="HAMAP-Rule" id="MF_00222"/>
    </source>
</evidence>